<protein>
    <submittedName>
        <fullName evidence="1">Uncharacterized protein</fullName>
    </submittedName>
</protein>
<dbReference type="AlphaFoldDB" id="A0A164UTC7"/>
<dbReference type="EMBL" id="LNRQ01000007">
    <property type="protein sequence ID" value="KZM89336.1"/>
    <property type="molecule type" value="Genomic_DNA"/>
</dbReference>
<gene>
    <name evidence="1" type="ORF">DCAR_026411</name>
    <name evidence="2" type="ORF">DCAR_0730321</name>
</gene>
<dbReference type="Proteomes" id="UP000077755">
    <property type="component" value="Chromosome 7"/>
</dbReference>
<evidence type="ECO:0000313" key="2">
    <source>
        <dbReference type="EMBL" id="WOH10847.1"/>
    </source>
</evidence>
<dbReference type="EMBL" id="CP093349">
    <property type="protein sequence ID" value="WOH10847.1"/>
    <property type="molecule type" value="Genomic_DNA"/>
</dbReference>
<proteinExistence type="predicted"/>
<name>A0A164UTC7_DAUCS</name>
<keyword evidence="3" id="KW-1185">Reference proteome</keyword>
<dbReference type="KEGG" id="dcr:108194327"/>
<reference evidence="2" key="2">
    <citation type="submission" date="2022-03" db="EMBL/GenBank/DDBJ databases">
        <title>Draft title - Genomic analysis of global carrot germplasm unveils the trajectory of domestication and the origin of high carotenoid orange carrot.</title>
        <authorList>
            <person name="Iorizzo M."/>
            <person name="Ellison S."/>
            <person name="Senalik D."/>
            <person name="Macko-Podgorni A."/>
            <person name="Grzebelus D."/>
            <person name="Bostan H."/>
            <person name="Rolling W."/>
            <person name="Curaba J."/>
            <person name="Simon P."/>
        </authorList>
    </citation>
    <scope>NUCLEOTIDE SEQUENCE</scope>
    <source>
        <tissue evidence="2">Leaf</tissue>
    </source>
</reference>
<dbReference type="Gramene" id="KZM89336">
    <property type="protein sequence ID" value="KZM89336"/>
    <property type="gene ID" value="DCAR_026411"/>
</dbReference>
<organism evidence="1">
    <name type="scientific">Daucus carota subsp. sativus</name>
    <name type="common">Carrot</name>
    <dbReference type="NCBI Taxonomy" id="79200"/>
    <lineage>
        <taxon>Eukaryota</taxon>
        <taxon>Viridiplantae</taxon>
        <taxon>Streptophyta</taxon>
        <taxon>Embryophyta</taxon>
        <taxon>Tracheophyta</taxon>
        <taxon>Spermatophyta</taxon>
        <taxon>Magnoliopsida</taxon>
        <taxon>eudicotyledons</taxon>
        <taxon>Gunneridae</taxon>
        <taxon>Pentapetalae</taxon>
        <taxon>asterids</taxon>
        <taxon>campanulids</taxon>
        <taxon>Apiales</taxon>
        <taxon>Apiaceae</taxon>
        <taxon>Apioideae</taxon>
        <taxon>Scandiceae</taxon>
        <taxon>Daucinae</taxon>
        <taxon>Daucus</taxon>
        <taxon>Daucus sect. Daucus</taxon>
    </lineage>
</organism>
<evidence type="ECO:0000313" key="3">
    <source>
        <dbReference type="Proteomes" id="UP000077755"/>
    </source>
</evidence>
<sequence length="153" mass="17905">MTWQQLHQSFFCYHQQMAMVDSIETHPAKKMKLQDKEIPKSQYGINTVNFENSQPTMEYSVYMEIKVVKQLFSSPEDPLCFFRRMMKDIGCAESQISKYGCSSFHFLAQLTPDKAKKLSELDSVREVKPFKKSAPCFARKLYVLEHCPLYPEI</sequence>
<accession>A0A164UTC7</accession>
<reference evidence="1" key="1">
    <citation type="journal article" date="2016" name="Nat. Genet.">
        <title>A high-quality carrot genome assembly provides new insights into carotenoid accumulation and asterid genome evolution.</title>
        <authorList>
            <person name="Iorizzo M."/>
            <person name="Ellison S."/>
            <person name="Senalik D."/>
            <person name="Zeng P."/>
            <person name="Satapoomin P."/>
            <person name="Huang J."/>
            <person name="Bowman M."/>
            <person name="Iovene M."/>
            <person name="Sanseverino W."/>
            <person name="Cavagnaro P."/>
            <person name="Yildiz M."/>
            <person name="Macko-Podgorni A."/>
            <person name="Moranska E."/>
            <person name="Grzebelus E."/>
            <person name="Grzebelus D."/>
            <person name="Ashrafi H."/>
            <person name="Zheng Z."/>
            <person name="Cheng S."/>
            <person name="Spooner D."/>
            <person name="Van Deynze A."/>
            <person name="Simon P."/>
        </authorList>
    </citation>
    <scope>NUCLEOTIDE SEQUENCE [LARGE SCALE GENOMIC DNA]</scope>
    <source>
        <tissue evidence="1">Leaf</tissue>
    </source>
</reference>
<evidence type="ECO:0000313" key="1">
    <source>
        <dbReference type="EMBL" id="KZM89336.1"/>
    </source>
</evidence>